<keyword evidence="2" id="KW-1185">Reference proteome</keyword>
<evidence type="ECO:0000313" key="1">
    <source>
        <dbReference type="EMBL" id="MFC5137071.1"/>
    </source>
</evidence>
<comment type="caution">
    <text evidence="1">The sequence shown here is derived from an EMBL/GenBank/DDBJ whole genome shotgun (WGS) entry which is preliminary data.</text>
</comment>
<name>A0ABV9Z946_9PSEU</name>
<gene>
    <name evidence="1" type="ORF">ACFPK1_02415</name>
</gene>
<organism evidence="1 2">
    <name type="scientific">Actinomycetospora rhizophila</name>
    <dbReference type="NCBI Taxonomy" id="1416876"/>
    <lineage>
        <taxon>Bacteria</taxon>
        <taxon>Bacillati</taxon>
        <taxon>Actinomycetota</taxon>
        <taxon>Actinomycetes</taxon>
        <taxon>Pseudonocardiales</taxon>
        <taxon>Pseudonocardiaceae</taxon>
        <taxon>Actinomycetospora</taxon>
    </lineage>
</organism>
<protein>
    <submittedName>
        <fullName evidence="1">Uncharacterized protein</fullName>
    </submittedName>
</protein>
<dbReference type="RefSeq" id="WP_378019289.1">
    <property type="nucleotide sequence ID" value="NZ_JBHSKG010000001.1"/>
</dbReference>
<dbReference type="EMBL" id="JBHSKG010000001">
    <property type="protein sequence ID" value="MFC5137071.1"/>
    <property type="molecule type" value="Genomic_DNA"/>
</dbReference>
<reference evidence="2" key="1">
    <citation type="journal article" date="2019" name="Int. J. Syst. Evol. Microbiol.">
        <title>The Global Catalogue of Microorganisms (GCM) 10K type strain sequencing project: providing services to taxonomists for standard genome sequencing and annotation.</title>
        <authorList>
            <consortium name="The Broad Institute Genomics Platform"/>
            <consortium name="The Broad Institute Genome Sequencing Center for Infectious Disease"/>
            <person name="Wu L."/>
            <person name="Ma J."/>
        </authorList>
    </citation>
    <scope>NUCLEOTIDE SEQUENCE [LARGE SCALE GENOMIC DNA]</scope>
    <source>
        <strain evidence="2">XZYJ18</strain>
    </source>
</reference>
<proteinExistence type="predicted"/>
<sequence>MTSLRLRVGAGAELLGDLHYVRDEYSFDFQPSDGDVLARRCPAGTTSLLVQNLQLEVGLPEQSLMFAWGLHPQTIWSESRLEPPAARPGVVEVVWPDDLSLGTSVAVDDRFAWGTTWDPVRRWLRIAPSSVDDGTAVEIATGVIVVVSGDQLRSVWLNPAIVDTRAS</sequence>
<evidence type="ECO:0000313" key="2">
    <source>
        <dbReference type="Proteomes" id="UP001596175"/>
    </source>
</evidence>
<accession>A0ABV9Z946</accession>
<dbReference type="Proteomes" id="UP001596175">
    <property type="component" value="Unassembled WGS sequence"/>
</dbReference>